<name>A0A9P4T5H3_CURKU</name>
<dbReference type="OrthoDB" id="2129641at2759"/>
<evidence type="ECO:0000256" key="1">
    <source>
        <dbReference type="SAM" id="MobiDB-lite"/>
    </source>
</evidence>
<evidence type="ECO:0000313" key="4">
    <source>
        <dbReference type="Proteomes" id="UP000801428"/>
    </source>
</evidence>
<feature type="compositionally biased region" description="Low complexity" evidence="1">
    <location>
        <begin position="392"/>
        <end position="410"/>
    </location>
</feature>
<feature type="signal peptide" evidence="2">
    <location>
        <begin position="1"/>
        <end position="19"/>
    </location>
</feature>
<sequence length="665" mass="69525">MPRLSQLTPFLSLAALGFAQTGDIPFQVTGSLDSCSAGANYNSGGTIKINGFTVVVPDNLIVSYPTTYSPFPKLCGTNAVGDKYETTVVGNIVGDEIRAGQISVAARFGLEGSQGYIDSIGPDGSLQIKNGPKVIINDPEGAFAPIVPGSPALDQFVIDTENPSVTSFSGFPMCVKHEGNKATCLDENRPNGQSSYDAPKPLAMAPFKAGDYIEYSGIPSNGAIMAHTVNCVNVHVTTKASSTVPNYIRVEEMLVGIVDPAGNLENAPMRAVGYLSSCANALVTLSAIDVDPCTGVETIRRIDSTSPKAELRCKWELRVTSKTPFTRDYLVTTNTPVTTTDNGIKAGQYVAPVTEWIFPEVNQPGTFPPAYIFSDIQSLHQGDVLDDQQFGPLKPFPASSAPAAKKACSPGDIIKSSPTPTPSPDATTPAATSAAAADPAAPNSTPQGPLPVAAAQQFTAPQRVSALLTLTGSNTEKSYTNDQLNFVWTQTSQDPASPAVSVTIPSPSAATATFTAPKVTVDTTFTFTLTVSVKTNPSAKSTITVPIKISPNANDIVTMDSYTWSSSKSGTVRVACTSTVKNVAGENQGMVLLINQNTGTGTGGTRFPMAISQGQWAYSGAGTGRQPTNVQCISTFGTNPAKDAGKSIVRTAVTTRRVRRGGLGL</sequence>
<dbReference type="EMBL" id="SWKU01000031">
    <property type="protein sequence ID" value="KAF2995697.1"/>
    <property type="molecule type" value="Genomic_DNA"/>
</dbReference>
<dbReference type="Gene3D" id="2.60.40.10">
    <property type="entry name" value="Immunoglobulins"/>
    <property type="match status" value="1"/>
</dbReference>
<organism evidence="3 4">
    <name type="scientific">Curvularia kusanoi</name>
    <name type="common">Cochliobolus kusanoi</name>
    <dbReference type="NCBI Taxonomy" id="90978"/>
    <lineage>
        <taxon>Eukaryota</taxon>
        <taxon>Fungi</taxon>
        <taxon>Dikarya</taxon>
        <taxon>Ascomycota</taxon>
        <taxon>Pezizomycotina</taxon>
        <taxon>Dothideomycetes</taxon>
        <taxon>Pleosporomycetidae</taxon>
        <taxon>Pleosporales</taxon>
        <taxon>Pleosporineae</taxon>
        <taxon>Pleosporaceae</taxon>
        <taxon>Curvularia</taxon>
    </lineage>
</organism>
<dbReference type="Proteomes" id="UP000801428">
    <property type="component" value="Unassembled WGS sequence"/>
</dbReference>
<evidence type="ECO:0000313" key="3">
    <source>
        <dbReference type="EMBL" id="KAF2995697.1"/>
    </source>
</evidence>
<feature type="region of interest" description="Disordered" evidence="1">
    <location>
        <begin position="386"/>
        <end position="451"/>
    </location>
</feature>
<dbReference type="AlphaFoldDB" id="A0A9P4T5H3"/>
<dbReference type="InterPro" id="IPR013783">
    <property type="entry name" value="Ig-like_fold"/>
</dbReference>
<proteinExistence type="predicted"/>
<gene>
    <name evidence="3" type="ORF">E8E13_003436</name>
</gene>
<keyword evidence="2" id="KW-0732">Signal</keyword>
<reference evidence="3" key="1">
    <citation type="submission" date="2019-04" db="EMBL/GenBank/DDBJ databases">
        <title>Sequencing of skin fungus with MAO and IRED activity.</title>
        <authorList>
            <person name="Marsaioli A.J."/>
            <person name="Bonatto J.M.C."/>
            <person name="Reis Junior O."/>
        </authorList>
    </citation>
    <scope>NUCLEOTIDE SEQUENCE</scope>
    <source>
        <strain evidence="3">30M1</strain>
    </source>
</reference>
<protein>
    <submittedName>
        <fullName evidence="3">Uncharacterized protein</fullName>
    </submittedName>
</protein>
<evidence type="ECO:0000256" key="2">
    <source>
        <dbReference type="SAM" id="SignalP"/>
    </source>
</evidence>
<feature type="compositionally biased region" description="Low complexity" evidence="1">
    <location>
        <begin position="424"/>
        <end position="446"/>
    </location>
</feature>
<comment type="caution">
    <text evidence="3">The sequence shown here is derived from an EMBL/GenBank/DDBJ whole genome shotgun (WGS) entry which is preliminary data.</text>
</comment>
<accession>A0A9P4T5H3</accession>
<feature type="chain" id="PRO_5040245923" evidence="2">
    <location>
        <begin position="20"/>
        <end position="665"/>
    </location>
</feature>
<keyword evidence="4" id="KW-1185">Reference proteome</keyword>